<dbReference type="Proteomes" id="UP000052052">
    <property type="component" value="Unassembled WGS sequence"/>
</dbReference>
<feature type="transmembrane region" description="Helical" evidence="8">
    <location>
        <begin position="71"/>
        <end position="97"/>
    </location>
</feature>
<comment type="subcellular location">
    <subcellularLocation>
        <location evidence="1">Cell membrane</location>
        <topology evidence="1">Multi-pass membrane protein</topology>
    </subcellularLocation>
    <subcellularLocation>
        <location evidence="7">Membrane</location>
        <topology evidence="7">Multi-pass membrane protein</topology>
    </subcellularLocation>
</comment>
<feature type="transmembrane region" description="Helical" evidence="8">
    <location>
        <begin position="272"/>
        <end position="294"/>
    </location>
</feature>
<protein>
    <submittedName>
        <fullName evidence="10">Cation:proton antiporter</fullName>
    </submittedName>
</protein>
<dbReference type="GO" id="GO:0008137">
    <property type="term" value="F:NADH dehydrogenase (ubiquinone) activity"/>
    <property type="evidence" value="ECO:0007669"/>
    <property type="project" value="InterPro"/>
</dbReference>
<dbReference type="EMBL" id="LDJL01000009">
    <property type="protein sequence ID" value="KRG69582.1"/>
    <property type="molecule type" value="Genomic_DNA"/>
</dbReference>
<comment type="similarity">
    <text evidence="2">Belongs to the CPA3 antiporters (TC 2.A.63) subunit D family.</text>
</comment>
<keyword evidence="3" id="KW-1003">Cell membrane</keyword>
<evidence type="ECO:0000256" key="4">
    <source>
        <dbReference type="ARBA" id="ARBA00022692"/>
    </source>
</evidence>
<dbReference type="STRING" id="344882.ABB29_08885"/>
<feature type="transmembrane region" description="Helical" evidence="8">
    <location>
        <begin position="370"/>
        <end position="389"/>
    </location>
</feature>
<keyword evidence="11" id="KW-1185">Reference proteome</keyword>
<feature type="transmembrane region" description="Helical" evidence="8">
    <location>
        <begin position="409"/>
        <end position="429"/>
    </location>
</feature>
<feature type="transmembrane region" description="Helical" evidence="8">
    <location>
        <begin position="328"/>
        <end position="349"/>
    </location>
</feature>
<feature type="domain" description="NADH:quinone oxidoreductase/Mrp antiporter transmembrane" evidence="9">
    <location>
        <begin position="127"/>
        <end position="420"/>
    </location>
</feature>
<evidence type="ECO:0000256" key="1">
    <source>
        <dbReference type="ARBA" id="ARBA00004651"/>
    </source>
</evidence>
<dbReference type="RefSeq" id="WP_057658278.1">
    <property type="nucleotide sequence ID" value="NZ_LDJL01000009.1"/>
</dbReference>
<dbReference type="PANTHER" id="PTHR42703:SF1">
    <property type="entry name" value="NA(+)_H(+) ANTIPORTER SUBUNIT D1"/>
    <property type="match status" value="1"/>
</dbReference>
<keyword evidence="4 7" id="KW-0812">Transmembrane</keyword>
<feature type="transmembrane region" description="Helical" evidence="8">
    <location>
        <begin position="237"/>
        <end position="257"/>
    </location>
</feature>
<dbReference type="PANTHER" id="PTHR42703">
    <property type="entry name" value="NADH DEHYDROGENASE"/>
    <property type="match status" value="1"/>
</dbReference>
<dbReference type="GO" id="GO:0042773">
    <property type="term" value="P:ATP synthesis coupled electron transport"/>
    <property type="evidence" value="ECO:0007669"/>
    <property type="project" value="InterPro"/>
</dbReference>
<proteinExistence type="inferred from homology"/>
<organism evidence="10 11">
    <name type="scientific">Pseudoxanthomonas dokdonensis</name>
    <dbReference type="NCBI Taxonomy" id="344882"/>
    <lineage>
        <taxon>Bacteria</taxon>
        <taxon>Pseudomonadati</taxon>
        <taxon>Pseudomonadota</taxon>
        <taxon>Gammaproteobacteria</taxon>
        <taxon>Lysobacterales</taxon>
        <taxon>Lysobacteraceae</taxon>
        <taxon>Pseudoxanthomonas</taxon>
    </lineage>
</organism>
<feature type="transmembrane region" description="Helical" evidence="8">
    <location>
        <begin position="203"/>
        <end position="230"/>
    </location>
</feature>
<dbReference type="AlphaFoldDB" id="A0A0R0CUH6"/>
<feature type="transmembrane region" description="Helical" evidence="8">
    <location>
        <begin position="117"/>
        <end position="146"/>
    </location>
</feature>
<evidence type="ECO:0000313" key="10">
    <source>
        <dbReference type="EMBL" id="KRG69582.1"/>
    </source>
</evidence>
<dbReference type="Pfam" id="PF00361">
    <property type="entry name" value="Proton_antipo_M"/>
    <property type="match status" value="1"/>
</dbReference>
<evidence type="ECO:0000256" key="8">
    <source>
        <dbReference type="SAM" id="Phobius"/>
    </source>
</evidence>
<dbReference type="PATRIC" id="fig|344882.3.peg.3135"/>
<evidence type="ECO:0000256" key="6">
    <source>
        <dbReference type="ARBA" id="ARBA00023136"/>
    </source>
</evidence>
<evidence type="ECO:0000256" key="2">
    <source>
        <dbReference type="ARBA" id="ARBA00005346"/>
    </source>
</evidence>
<feature type="transmembrane region" description="Helical" evidence="8">
    <location>
        <begin position="32"/>
        <end position="50"/>
    </location>
</feature>
<feature type="transmembrane region" description="Helical" evidence="8">
    <location>
        <begin position="450"/>
        <end position="473"/>
    </location>
</feature>
<accession>A0A0R0CUH6</accession>
<name>A0A0R0CUH6_9GAMM</name>
<dbReference type="InterPro" id="IPR050586">
    <property type="entry name" value="CPA3_Na-H_Antiporter_D"/>
</dbReference>
<reference evidence="10 11" key="1">
    <citation type="submission" date="2015-05" db="EMBL/GenBank/DDBJ databases">
        <title>Genome sequencing and analysis of members of genus Stenotrophomonas.</title>
        <authorList>
            <person name="Patil P.P."/>
            <person name="Midha S."/>
            <person name="Patil P.B."/>
        </authorList>
    </citation>
    <scope>NUCLEOTIDE SEQUENCE [LARGE SCALE GENOMIC DNA]</scope>
    <source>
        <strain evidence="10 11">DSM 21858</strain>
    </source>
</reference>
<dbReference type="GO" id="GO:0005886">
    <property type="term" value="C:plasma membrane"/>
    <property type="evidence" value="ECO:0007669"/>
    <property type="project" value="UniProtKB-SubCell"/>
</dbReference>
<evidence type="ECO:0000256" key="5">
    <source>
        <dbReference type="ARBA" id="ARBA00022989"/>
    </source>
</evidence>
<evidence type="ECO:0000256" key="3">
    <source>
        <dbReference type="ARBA" id="ARBA00022475"/>
    </source>
</evidence>
<comment type="caution">
    <text evidence="10">The sequence shown here is derived from an EMBL/GenBank/DDBJ whole genome shotgun (WGS) entry which is preliminary data.</text>
</comment>
<gene>
    <name evidence="10" type="ORF">ABB29_08885</name>
</gene>
<dbReference type="PRINTS" id="PR01437">
    <property type="entry name" value="NUOXDRDTASE4"/>
</dbReference>
<dbReference type="OrthoDB" id="9768329at2"/>
<keyword evidence="5 8" id="KW-1133">Transmembrane helix</keyword>
<evidence type="ECO:0000259" key="9">
    <source>
        <dbReference type="Pfam" id="PF00361"/>
    </source>
</evidence>
<dbReference type="NCBIfam" id="NF009309">
    <property type="entry name" value="PRK12666.1"/>
    <property type="match status" value="1"/>
</dbReference>
<dbReference type="InterPro" id="IPR001750">
    <property type="entry name" value="ND/Mrp_TM"/>
</dbReference>
<sequence>MNPLVVLPILLPLLTGALVLMSERRGIVVQRLVSWLGVSALLAVCIALLVQASDGTVQVYLLGDWPARLGIALVLDRLSAMMALTTALLAVACLLYACGGWDRRAPHFHALFQLQLMGINGAFLTGDIFNLFVFFEVLLIASYGLMGSGGRRARMRIGLHYVAFNVMASTLFLIALGLLYGLIGTLNMAEIGLRLSEVSPQDARLLQAALGLMLVVFCAKAALLPLYFWLPEAYGRAPAAVAALFVIMTKVGLYAVLRVGTLVLGAGLLSGFAWQALLFLGMLTLLLAGVGVLAAARLRTLVAYLVLVSAATLFVAFALQRVDTIGAGLYYLAHSTFVAAALFLLADIVRRRRGRAQDWLQVVAPMPEKTLPALLFLLAAVSVAGLPPLSGFLGKLMLMQATPAVDTPWVWTALLLSSFMVVTALARAGSRMFWRVAPEGDGARADPVPWVQTGAVVLLLGYGIVMTVLAGPISNYTRAAASQILDPAAMIDDIRHSAPLHREPSP</sequence>
<feature type="transmembrane region" description="Helical" evidence="8">
    <location>
        <begin position="158"/>
        <end position="183"/>
    </location>
</feature>
<evidence type="ECO:0000256" key="7">
    <source>
        <dbReference type="RuleBase" id="RU000320"/>
    </source>
</evidence>
<dbReference type="InterPro" id="IPR003918">
    <property type="entry name" value="NADH_UbQ_OxRdtase"/>
</dbReference>
<keyword evidence="6 8" id="KW-0472">Membrane</keyword>
<evidence type="ECO:0000313" key="11">
    <source>
        <dbReference type="Proteomes" id="UP000052052"/>
    </source>
</evidence>
<feature type="transmembrane region" description="Helical" evidence="8">
    <location>
        <begin position="301"/>
        <end position="322"/>
    </location>
</feature>